<dbReference type="Gene3D" id="3.20.20.80">
    <property type="entry name" value="Glycosidases"/>
    <property type="match status" value="1"/>
</dbReference>
<keyword evidence="6" id="KW-1185">Reference proteome</keyword>
<accession>A0ABR8YJ12</accession>
<evidence type="ECO:0000256" key="1">
    <source>
        <dbReference type="ARBA" id="ARBA00010646"/>
    </source>
</evidence>
<dbReference type="CDD" id="cd06412">
    <property type="entry name" value="GH25_CH-type"/>
    <property type="match status" value="1"/>
</dbReference>
<evidence type="ECO:0000256" key="2">
    <source>
        <dbReference type="ARBA" id="ARBA00022801"/>
    </source>
</evidence>
<dbReference type="PANTHER" id="PTHR34135:SF2">
    <property type="entry name" value="LYSOZYME"/>
    <property type="match status" value="1"/>
</dbReference>
<name>A0ABR8YJ12_9MICC</name>
<dbReference type="InterPro" id="IPR018077">
    <property type="entry name" value="Glyco_hydro_fam25_subgr"/>
</dbReference>
<dbReference type="InterPro" id="IPR028994">
    <property type="entry name" value="Integrin_alpha_N"/>
</dbReference>
<dbReference type="Pfam" id="PF01183">
    <property type="entry name" value="Glyco_hydro_25"/>
    <property type="match status" value="1"/>
</dbReference>
<keyword evidence="3" id="KW-0326">Glycosidase</keyword>
<keyword evidence="2" id="KW-0378">Hydrolase</keyword>
<dbReference type="PROSITE" id="PS51904">
    <property type="entry name" value="GLYCOSYL_HYDROL_F25_2"/>
    <property type="match status" value="1"/>
</dbReference>
<dbReference type="SUPFAM" id="SSF51445">
    <property type="entry name" value="(Trans)glycosidases"/>
    <property type="match status" value="1"/>
</dbReference>
<organism evidence="5 6">
    <name type="scientific">Arthrobacter pullicola</name>
    <dbReference type="NCBI Taxonomy" id="2762224"/>
    <lineage>
        <taxon>Bacteria</taxon>
        <taxon>Bacillati</taxon>
        <taxon>Actinomycetota</taxon>
        <taxon>Actinomycetes</taxon>
        <taxon>Micrococcales</taxon>
        <taxon>Micrococcaceae</taxon>
        <taxon>Arthrobacter</taxon>
    </lineage>
</organism>
<dbReference type="PANTHER" id="PTHR34135">
    <property type="entry name" value="LYSOZYME"/>
    <property type="match status" value="1"/>
</dbReference>
<gene>
    <name evidence="5" type="ORF">H9638_10410</name>
</gene>
<comment type="caution">
    <text evidence="5">The sequence shown here is derived from an EMBL/GenBank/DDBJ whole genome shotgun (WGS) entry which is preliminary data.</text>
</comment>
<evidence type="ECO:0000313" key="6">
    <source>
        <dbReference type="Proteomes" id="UP000652763"/>
    </source>
</evidence>
<evidence type="ECO:0000256" key="3">
    <source>
        <dbReference type="ARBA" id="ARBA00023295"/>
    </source>
</evidence>
<comment type="similarity">
    <text evidence="1">Belongs to the glycosyl hydrolase 25 family.</text>
</comment>
<dbReference type="SMART" id="SM00641">
    <property type="entry name" value="Glyco_25"/>
    <property type="match status" value="1"/>
</dbReference>
<sequence length="843" mass="88260">MAVDETGAGTEPREAVPTAPNEPGAPGEPSESGELSDSETAELAGPLGARMGQGLERLLATGDPQVATAEEERMRHEAETDPETPLEVPDSGVAAKLSDLESGAALAAPGEPARPFSGDPARALAASWMPPGIQGIDVSSHQSNVDWQGVWNQGARFAYVKATEGTYYKNPFYSQQYNGSKNTGMVRGAYHFAIPSRGSAATEANYFVNNGGGWSADGSTLPPLLDIEYNPYPQLGNTCYDMTAGQMVSWIREFSNTIKARTGRTPMIYTTTDWWRTCTGNSSAFADHPLHLANYSRTPGAIPAGWTTYNVWQYSSTGPFVGDSNVWNGTAASLYDFAVRQPSAPSITSAADVLAIDPAGTLLNYRARGTGQLNPPLAIGTGWSGTVSIHATDWNGDGVFDLLAQNASGDLNLYYGQGSGGFSGPRTVGTGWAQLRITVGTWDTASKLPGVIASDTRGRGWYYANTTGAVMASAPVALGTGFEGTLATLMDFNGDGVQEIILRRSNGDLVSRPRSANGTAGNAKTIGVGWQDAAALRTVTGFAGAGTLGILAEFAGGDLRYYGASKTGYWVSSPKVGQGWGPYLLANTQSLNTPPGPSIPSTSDIVTVSGAGDLLLYRAMLGGALRGPTRIGSGFYGVESFHTVDWNRDGVVDVVVQWAKGTVSVYHGLRQGGFAPARTIGSAGWDSLTVYPDPVVSQSGLPGILARDRAGNLRRYTNPDGASLMQGGTIIGQGWNGLRILSLDWNGDATADILALRPNGDMAYYRRDASGGFASSAPAVIGTGWDAFPTVAAGSDVMGYGGASVLAVDRRGNLYNYQVTGTGWWADKTILGTGWSGLLLGGS</sequence>
<dbReference type="Gene3D" id="2.115.10.10">
    <property type="entry name" value="Tachylectin 2"/>
    <property type="match status" value="1"/>
</dbReference>
<reference evidence="5 6" key="1">
    <citation type="submission" date="2020-08" db="EMBL/GenBank/DDBJ databases">
        <title>A Genomic Blueprint of the Chicken Gut Microbiome.</title>
        <authorList>
            <person name="Gilroy R."/>
            <person name="Ravi A."/>
            <person name="Getino M."/>
            <person name="Pursley I."/>
            <person name="Horton D.L."/>
            <person name="Alikhan N.-F."/>
            <person name="Baker D."/>
            <person name="Gharbi K."/>
            <person name="Hall N."/>
            <person name="Watson M."/>
            <person name="Adriaenssens E.M."/>
            <person name="Foster-Nyarko E."/>
            <person name="Jarju S."/>
            <person name="Secka A."/>
            <person name="Antonio M."/>
            <person name="Oren A."/>
            <person name="Chaudhuri R."/>
            <person name="La Ragione R.M."/>
            <person name="Hildebrand F."/>
            <person name="Pallen M.J."/>
        </authorList>
    </citation>
    <scope>NUCLEOTIDE SEQUENCE [LARGE SCALE GENOMIC DNA]</scope>
    <source>
        <strain evidence="5 6">Sa2BUA2</strain>
    </source>
</reference>
<dbReference type="RefSeq" id="WP_191747102.1">
    <property type="nucleotide sequence ID" value="NZ_JACSQC010000004.1"/>
</dbReference>
<dbReference type="Proteomes" id="UP000652763">
    <property type="component" value="Unassembled WGS sequence"/>
</dbReference>
<dbReference type="EMBL" id="JACSQC010000004">
    <property type="protein sequence ID" value="MBD8044218.1"/>
    <property type="molecule type" value="Genomic_DNA"/>
</dbReference>
<feature type="compositionally biased region" description="Basic and acidic residues" evidence="4">
    <location>
        <begin position="70"/>
        <end position="79"/>
    </location>
</feature>
<dbReference type="InterPro" id="IPR002053">
    <property type="entry name" value="Glyco_hydro_25"/>
</dbReference>
<evidence type="ECO:0000256" key="4">
    <source>
        <dbReference type="SAM" id="MobiDB-lite"/>
    </source>
</evidence>
<dbReference type="SUPFAM" id="SSF69318">
    <property type="entry name" value="Integrin alpha N-terminal domain"/>
    <property type="match status" value="2"/>
</dbReference>
<proteinExistence type="inferred from homology"/>
<dbReference type="InterPro" id="IPR017853">
    <property type="entry name" value="GH"/>
</dbReference>
<evidence type="ECO:0000313" key="5">
    <source>
        <dbReference type="EMBL" id="MBD8044218.1"/>
    </source>
</evidence>
<feature type="region of interest" description="Disordered" evidence="4">
    <location>
        <begin position="1"/>
        <end position="90"/>
    </location>
</feature>
<protein>
    <submittedName>
        <fullName evidence="5">Lysozyme</fullName>
    </submittedName>
</protein>